<proteinExistence type="predicted"/>
<keyword evidence="2" id="KW-1185">Reference proteome</keyword>
<evidence type="ECO:0000313" key="1">
    <source>
        <dbReference type="EMBL" id="VEL09497.1"/>
    </source>
</evidence>
<accession>A0A3S5CHT4</accession>
<evidence type="ECO:0000313" key="2">
    <source>
        <dbReference type="Proteomes" id="UP000784294"/>
    </source>
</evidence>
<name>A0A3S5CHT4_9PLAT</name>
<protein>
    <submittedName>
        <fullName evidence="1">Uncharacterized protein</fullName>
    </submittedName>
</protein>
<dbReference type="EMBL" id="CAAALY010006483">
    <property type="protein sequence ID" value="VEL09497.1"/>
    <property type="molecule type" value="Genomic_DNA"/>
</dbReference>
<dbReference type="Proteomes" id="UP000784294">
    <property type="component" value="Unassembled WGS sequence"/>
</dbReference>
<sequence>MRIRELTNKKQQSKIASAFLAATPSPTLADLSALIVFMEQKKRQPLPNVGAHESAPKDEGEWTVVKGKNRLWKGHGKSHKLLCSMLPDSQVQAPLSVLCLDWQNNVISAICGSQRQKVS</sequence>
<organism evidence="1 2">
    <name type="scientific">Protopolystoma xenopodis</name>
    <dbReference type="NCBI Taxonomy" id="117903"/>
    <lineage>
        <taxon>Eukaryota</taxon>
        <taxon>Metazoa</taxon>
        <taxon>Spiralia</taxon>
        <taxon>Lophotrochozoa</taxon>
        <taxon>Platyhelminthes</taxon>
        <taxon>Monogenea</taxon>
        <taxon>Polyopisthocotylea</taxon>
        <taxon>Polystomatidea</taxon>
        <taxon>Polystomatidae</taxon>
        <taxon>Protopolystoma</taxon>
    </lineage>
</organism>
<gene>
    <name evidence="1" type="ORF">PXEA_LOCUS2937</name>
</gene>
<comment type="caution">
    <text evidence="1">The sequence shown here is derived from an EMBL/GenBank/DDBJ whole genome shotgun (WGS) entry which is preliminary data.</text>
</comment>
<dbReference type="AlphaFoldDB" id="A0A3S5CHT4"/>
<reference evidence="1" key="1">
    <citation type="submission" date="2018-11" db="EMBL/GenBank/DDBJ databases">
        <authorList>
            <consortium name="Pathogen Informatics"/>
        </authorList>
    </citation>
    <scope>NUCLEOTIDE SEQUENCE</scope>
</reference>